<proteinExistence type="predicted"/>
<dbReference type="EMBL" id="UGTF01000002">
    <property type="protein sequence ID" value="SUB89168.1"/>
    <property type="molecule type" value="Genomic_DNA"/>
</dbReference>
<dbReference type="AlphaFoldDB" id="A0A379E905"/>
<organism evidence="1 2">
    <name type="scientific">Porphyromonas macacae</name>
    <dbReference type="NCBI Taxonomy" id="28115"/>
    <lineage>
        <taxon>Bacteria</taxon>
        <taxon>Pseudomonadati</taxon>
        <taxon>Bacteroidota</taxon>
        <taxon>Bacteroidia</taxon>
        <taxon>Bacteroidales</taxon>
        <taxon>Porphyromonadaceae</taxon>
        <taxon>Porphyromonas</taxon>
    </lineage>
</organism>
<gene>
    <name evidence="1" type="ORF">NCTC11632_01267</name>
</gene>
<reference evidence="1 2" key="1">
    <citation type="submission" date="2018-06" db="EMBL/GenBank/DDBJ databases">
        <authorList>
            <consortium name="Pathogen Informatics"/>
            <person name="Doyle S."/>
        </authorList>
    </citation>
    <scope>NUCLEOTIDE SEQUENCE [LARGE SCALE GENOMIC DNA]</scope>
    <source>
        <strain evidence="1 2">NCTC11632</strain>
    </source>
</reference>
<name>A0A379E905_9PORP</name>
<accession>A0A379E905</accession>
<protein>
    <submittedName>
        <fullName evidence="1">Uncharacterized protein</fullName>
    </submittedName>
</protein>
<evidence type="ECO:0000313" key="2">
    <source>
        <dbReference type="Proteomes" id="UP000254156"/>
    </source>
</evidence>
<dbReference type="Proteomes" id="UP000254156">
    <property type="component" value="Unassembled WGS sequence"/>
</dbReference>
<evidence type="ECO:0000313" key="1">
    <source>
        <dbReference type="EMBL" id="SUB89168.1"/>
    </source>
</evidence>
<sequence length="47" mass="5477">MEAVFATMRGKQSMYGCNFFECCANRIETGWMYFDPVRVAVRSIFVN</sequence>